<protein>
    <recommendedName>
        <fullName evidence="4">Class IIb bacteriocin, lactobin A/cerein 7B family</fullName>
    </recommendedName>
</protein>
<gene>
    <name evidence="2" type="ORF">TZ88_00768</name>
</gene>
<name>A0AB34SCP9_STRGN</name>
<dbReference type="EMBL" id="JYGN01000002">
    <property type="protein sequence ID" value="KJQ66074.1"/>
    <property type="molecule type" value="Genomic_DNA"/>
</dbReference>
<comment type="caution">
    <text evidence="2">The sequence shown here is derived from an EMBL/GenBank/DDBJ whole genome shotgun (WGS) entry which is preliminary data.</text>
</comment>
<keyword evidence="1" id="KW-0472">Membrane</keyword>
<dbReference type="RefSeq" id="WP_048809665.1">
    <property type="nucleotide sequence ID" value="NZ_CP012648.1"/>
</dbReference>
<reference evidence="2 3" key="1">
    <citation type="submission" date="2015-02" db="EMBL/GenBank/DDBJ databases">
        <title>Evolution of amylase-binding proteins of oral streptococcal species.</title>
        <authorList>
            <person name="Haase E.M."/>
        </authorList>
    </citation>
    <scope>NUCLEOTIDE SEQUENCE [LARGE SCALE GENOMIC DNA]</scope>
    <source>
        <strain evidence="3">UB10712</strain>
    </source>
</reference>
<keyword evidence="1" id="KW-1133">Transmembrane helix</keyword>
<evidence type="ECO:0000256" key="1">
    <source>
        <dbReference type="SAM" id="Phobius"/>
    </source>
</evidence>
<proteinExistence type="predicted"/>
<evidence type="ECO:0000313" key="3">
    <source>
        <dbReference type="Proteomes" id="UP000033375"/>
    </source>
</evidence>
<dbReference type="AlphaFoldDB" id="A0AB34SCP9"/>
<sequence length="48" mass="5198">MSNFNSFDKYETLTETSLAEIQGGDLGVLVGIFAAAYVIGSDLARRKK</sequence>
<evidence type="ECO:0000313" key="2">
    <source>
        <dbReference type="EMBL" id="KJQ66074.1"/>
    </source>
</evidence>
<evidence type="ECO:0008006" key="4">
    <source>
        <dbReference type="Google" id="ProtNLM"/>
    </source>
</evidence>
<accession>A0AB34SCP9</accession>
<keyword evidence="1" id="KW-0812">Transmembrane</keyword>
<organism evidence="2 3">
    <name type="scientific">Streptococcus gordonii</name>
    <dbReference type="NCBI Taxonomy" id="1302"/>
    <lineage>
        <taxon>Bacteria</taxon>
        <taxon>Bacillati</taxon>
        <taxon>Bacillota</taxon>
        <taxon>Bacilli</taxon>
        <taxon>Lactobacillales</taxon>
        <taxon>Streptococcaceae</taxon>
        <taxon>Streptococcus</taxon>
    </lineage>
</organism>
<feature type="transmembrane region" description="Helical" evidence="1">
    <location>
        <begin position="26"/>
        <end position="44"/>
    </location>
</feature>
<dbReference type="Proteomes" id="UP000033375">
    <property type="component" value="Unassembled WGS sequence"/>
</dbReference>